<protein>
    <recommendedName>
        <fullName evidence="2">PB1-like domain-containing protein</fullName>
    </recommendedName>
</protein>
<evidence type="ECO:0000313" key="3">
    <source>
        <dbReference type="EMBL" id="MED6159410.1"/>
    </source>
</evidence>
<feature type="domain" description="PB1-like" evidence="2">
    <location>
        <begin position="1"/>
        <end position="72"/>
    </location>
</feature>
<name>A0ABU6UGE2_9FABA</name>
<proteinExistence type="predicted"/>
<evidence type="ECO:0000259" key="2">
    <source>
        <dbReference type="Pfam" id="PF26130"/>
    </source>
</evidence>
<sequence>MDVDHLNFGDMVKLLNIIEFRKFKRMYWRDLNVATLEAGLHRLMGDAGIRMLCNNVRSRIAISNEFHIYMEHSVDQAHLAKDPPPPNVETVNLDGDISSSSSDDGVYESAEGEAYKPPPPGYEGASPSGGYSSGPSKAEDAGPRRRGGLGPKNSTKVKTYRNEHICGRDEGRHAADQHKISLKIEKRLAIHLHMTKKAAAAFLKEEFKITPHEKMVYRGLRLAQERLIDSEREQYGKIRGYLLRL</sequence>
<keyword evidence="4" id="KW-1185">Reference proteome</keyword>
<comment type="caution">
    <text evidence="3">The sequence shown here is derived from an EMBL/GenBank/DDBJ whole genome shotgun (WGS) entry which is preliminary data.</text>
</comment>
<dbReference type="Pfam" id="PF26130">
    <property type="entry name" value="PB1-like"/>
    <property type="match status" value="1"/>
</dbReference>
<evidence type="ECO:0000313" key="4">
    <source>
        <dbReference type="Proteomes" id="UP001341840"/>
    </source>
</evidence>
<dbReference type="InterPro" id="IPR058594">
    <property type="entry name" value="PB1-like_dom_pln"/>
</dbReference>
<dbReference type="Proteomes" id="UP001341840">
    <property type="component" value="Unassembled WGS sequence"/>
</dbReference>
<evidence type="ECO:0000256" key="1">
    <source>
        <dbReference type="SAM" id="MobiDB-lite"/>
    </source>
</evidence>
<feature type="compositionally biased region" description="Low complexity" evidence="1">
    <location>
        <begin position="94"/>
        <end position="104"/>
    </location>
</feature>
<gene>
    <name evidence="3" type="ORF">PIB30_042106</name>
</gene>
<dbReference type="EMBL" id="JASCZI010121066">
    <property type="protein sequence ID" value="MED6159410.1"/>
    <property type="molecule type" value="Genomic_DNA"/>
</dbReference>
<reference evidence="3 4" key="1">
    <citation type="journal article" date="2023" name="Plants (Basel)">
        <title>Bridging the Gap: Combining Genomics and Transcriptomics Approaches to Understand Stylosanthes scabra, an Orphan Legume from the Brazilian Caatinga.</title>
        <authorList>
            <person name="Ferreira-Neto J.R.C."/>
            <person name="da Silva M.D."/>
            <person name="Binneck E."/>
            <person name="de Melo N.F."/>
            <person name="da Silva R.H."/>
            <person name="de Melo A.L.T.M."/>
            <person name="Pandolfi V."/>
            <person name="Bustamante F.O."/>
            <person name="Brasileiro-Vidal A.C."/>
            <person name="Benko-Iseppon A.M."/>
        </authorList>
    </citation>
    <scope>NUCLEOTIDE SEQUENCE [LARGE SCALE GENOMIC DNA]</scope>
    <source>
        <tissue evidence="3">Leaves</tissue>
    </source>
</reference>
<feature type="region of interest" description="Disordered" evidence="1">
    <location>
        <begin position="78"/>
        <end position="158"/>
    </location>
</feature>
<organism evidence="3 4">
    <name type="scientific">Stylosanthes scabra</name>
    <dbReference type="NCBI Taxonomy" id="79078"/>
    <lineage>
        <taxon>Eukaryota</taxon>
        <taxon>Viridiplantae</taxon>
        <taxon>Streptophyta</taxon>
        <taxon>Embryophyta</taxon>
        <taxon>Tracheophyta</taxon>
        <taxon>Spermatophyta</taxon>
        <taxon>Magnoliopsida</taxon>
        <taxon>eudicotyledons</taxon>
        <taxon>Gunneridae</taxon>
        <taxon>Pentapetalae</taxon>
        <taxon>rosids</taxon>
        <taxon>fabids</taxon>
        <taxon>Fabales</taxon>
        <taxon>Fabaceae</taxon>
        <taxon>Papilionoideae</taxon>
        <taxon>50 kb inversion clade</taxon>
        <taxon>dalbergioids sensu lato</taxon>
        <taxon>Dalbergieae</taxon>
        <taxon>Pterocarpus clade</taxon>
        <taxon>Stylosanthes</taxon>
    </lineage>
</organism>
<feature type="compositionally biased region" description="Low complexity" evidence="1">
    <location>
        <begin position="122"/>
        <end position="136"/>
    </location>
</feature>
<accession>A0ABU6UGE2</accession>